<dbReference type="Gene3D" id="1.10.287.130">
    <property type="match status" value="1"/>
</dbReference>
<dbReference type="PANTHER" id="PTHR45569:SF1">
    <property type="entry name" value="SENSOR PROTEIN KDPD"/>
    <property type="match status" value="1"/>
</dbReference>
<dbReference type="SMART" id="SM00388">
    <property type="entry name" value="HisKA"/>
    <property type="match status" value="1"/>
</dbReference>
<dbReference type="CDD" id="cd00082">
    <property type="entry name" value="HisKA"/>
    <property type="match status" value="1"/>
</dbReference>
<feature type="transmembrane region" description="Helical" evidence="13">
    <location>
        <begin position="23"/>
        <end position="44"/>
    </location>
</feature>
<dbReference type="EMBL" id="JAASQV010000003">
    <property type="protein sequence ID" value="NIJ66244.1"/>
    <property type="molecule type" value="Genomic_DNA"/>
</dbReference>
<dbReference type="InterPro" id="IPR004358">
    <property type="entry name" value="Sig_transdc_His_kin-like_C"/>
</dbReference>
<dbReference type="PRINTS" id="PR00344">
    <property type="entry name" value="BCTRLSENSOR"/>
</dbReference>
<dbReference type="Gene3D" id="3.30.565.10">
    <property type="entry name" value="Histidine kinase-like ATPase, C-terminal domain"/>
    <property type="match status" value="1"/>
</dbReference>
<keyword evidence="16" id="KW-1185">Reference proteome</keyword>
<dbReference type="Proteomes" id="UP000564677">
    <property type="component" value="Unassembled WGS sequence"/>
</dbReference>
<evidence type="ECO:0000256" key="1">
    <source>
        <dbReference type="ARBA" id="ARBA00000085"/>
    </source>
</evidence>
<feature type="transmembrane region" description="Helical" evidence="13">
    <location>
        <begin position="99"/>
        <end position="119"/>
    </location>
</feature>
<feature type="transmembrane region" description="Helical" evidence="13">
    <location>
        <begin position="51"/>
        <end position="79"/>
    </location>
</feature>
<gene>
    <name evidence="15" type="ORF">FHR20_003217</name>
</gene>
<dbReference type="GO" id="GO:0005886">
    <property type="term" value="C:plasma membrane"/>
    <property type="evidence" value="ECO:0007669"/>
    <property type="project" value="TreeGrafter"/>
</dbReference>
<dbReference type="InterPro" id="IPR036097">
    <property type="entry name" value="HisK_dim/P_sf"/>
</dbReference>
<dbReference type="InterPro" id="IPR036890">
    <property type="entry name" value="HATPase_C_sf"/>
</dbReference>
<dbReference type="InterPro" id="IPR003594">
    <property type="entry name" value="HATPase_dom"/>
</dbReference>
<evidence type="ECO:0000256" key="3">
    <source>
        <dbReference type="ARBA" id="ARBA00012438"/>
    </source>
</evidence>
<evidence type="ECO:0000256" key="9">
    <source>
        <dbReference type="ARBA" id="ARBA00022840"/>
    </source>
</evidence>
<dbReference type="Pfam" id="PF13493">
    <property type="entry name" value="DUF4118"/>
    <property type="match status" value="1"/>
</dbReference>
<dbReference type="CDD" id="cd00075">
    <property type="entry name" value="HATPase"/>
    <property type="match status" value="1"/>
</dbReference>
<proteinExistence type="predicted"/>
<name>A0A7X5V1L5_9SPHN</name>
<keyword evidence="9" id="KW-0067">ATP-binding</keyword>
<keyword evidence="11" id="KW-0902">Two-component regulatory system</keyword>
<keyword evidence="4" id="KW-0597">Phosphoprotein</keyword>
<keyword evidence="7" id="KW-0547">Nucleotide-binding</keyword>
<dbReference type="GO" id="GO:0000155">
    <property type="term" value="F:phosphorelay sensor kinase activity"/>
    <property type="evidence" value="ECO:0007669"/>
    <property type="project" value="InterPro"/>
</dbReference>
<accession>A0A7X5V1L5</accession>
<evidence type="ECO:0000256" key="12">
    <source>
        <dbReference type="ARBA" id="ARBA00023136"/>
    </source>
</evidence>
<dbReference type="InterPro" id="IPR003661">
    <property type="entry name" value="HisK_dim/P_dom"/>
</dbReference>
<evidence type="ECO:0000256" key="11">
    <source>
        <dbReference type="ARBA" id="ARBA00023012"/>
    </source>
</evidence>
<dbReference type="AlphaFoldDB" id="A0A7X5V1L5"/>
<keyword evidence="6 13" id="KW-0812">Transmembrane</keyword>
<dbReference type="InterPro" id="IPR038318">
    <property type="entry name" value="KdpD_sf"/>
</dbReference>
<dbReference type="InterPro" id="IPR025201">
    <property type="entry name" value="KdpD_TM"/>
</dbReference>
<dbReference type="SUPFAM" id="SSF47384">
    <property type="entry name" value="Homodimeric domain of signal transducing histidine kinase"/>
    <property type="match status" value="1"/>
</dbReference>
<evidence type="ECO:0000256" key="7">
    <source>
        <dbReference type="ARBA" id="ARBA00022741"/>
    </source>
</evidence>
<dbReference type="EC" id="2.7.13.3" evidence="3"/>
<feature type="domain" description="Histidine kinase" evidence="14">
    <location>
        <begin position="278"/>
        <end position="496"/>
    </location>
</feature>
<dbReference type="PANTHER" id="PTHR45569">
    <property type="entry name" value="SENSOR PROTEIN KDPD"/>
    <property type="match status" value="1"/>
</dbReference>
<dbReference type="InterPro" id="IPR005467">
    <property type="entry name" value="His_kinase_dom"/>
</dbReference>
<dbReference type="Pfam" id="PF02518">
    <property type="entry name" value="HATPase_c"/>
    <property type="match status" value="1"/>
</dbReference>
<evidence type="ECO:0000256" key="2">
    <source>
        <dbReference type="ARBA" id="ARBA00004141"/>
    </source>
</evidence>
<dbReference type="PROSITE" id="PS50109">
    <property type="entry name" value="HIS_KIN"/>
    <property type="match status" value="1"/>
</dbReference>
<keyword evidence="8 15" id="KW-0418">Kinase</keyword>
<dbReference type="Pfam" id="PF00512">
    <property type="entry name" value="HisKA"/>
    <property type="match status" value="1"/>
</dbReference>
<evidence type="ECO:0000256" key="5">
    <source>
        <dbReference type="ARBA" id="ARBA00022679"/>
    </source>
</evidence>
<keyword evidence="10 13" id="KW-1133">Transmembrane helix</keyword>
<comment type="caution">
    <text evidence="15">The sequence shown here is derived from an EMBL/GenBank/DDBJ whole genome shotgun (WGS) entry which is preliminary data.</text>
</comment>
<dbReference type="SMART" id="SM00387">
    <property type="entry name" value="HATPase_c"/>
    <property type="match status" value="1"/>
</dbReference>
<reference evidence="15 16" key="1">
    <citation type="submission" date="2020-03" db="EMBL/GenBank/DDBJ databases">
        <title>Genomic Encyclopedia of Type Strains, Phase IV (KMG-IV): sequencing the most valuable type-strain genomes for metagenomic binning, comparative biology and taxonomic classification.</title>
        <authorList>
            <person name="Goeker M."/>
        </authorList>
    </citation>
    <scope>NUCLEOTIDE SEQUENCE [LARGE SCALE GENOMIC DNA]</scope>
    <source>
        <strain evidence="15 16">DSM 4733</strain>
    </source>
</reference>
<dbReference type="GO" id="GO:0005524">
    <property type="term" value="F:ATP binding"/>
    <property type="evidence" value="ECO:0007669"/>
    <property type="project" value="UniProtKB-KW"/>
</dbReference>
<dbReference type="RefSeq" id="WP_167300614.1">
    <property type="nucleotide sequence ID" value="NZ_JAASQV010000003.1"/>
</dbReference>
<dbReference type="InterPro" id="IPR052023">
    <property type="entry name" value="Histidine_kinase_KdpD"/>
</dbReference>
<keyword evidence="12 13" id="KW-0472">Membrane</keyword>
<evidence type="ECO:0000256" key="4">
    <source>
        <dbReference type="ARBA" id="ARBA00022553"/>
    </source>
</evidence>
<protein>
    <recommendedName>
        <fullName evidence="3">histidine kinase</fullName>
        <ecNumber evidence="3">2.7.13.3</ecNumber>
    </recommendedName>
</protein>
<evidence type="ECO:0000256" key="8">
    <source>
        <dbReference type="ARBA" id="ARBA00022777"/>
    </source>
</evidence>
<evidence type="ECO:0000256" key="6">
    <source>
        <dbReference type="ARBA" id="ARBA00022692"/>
    </source>
</evidence>
<evidence type="ECO:0000313" key="15">
    <source>
        <dbReference type="EMBL" id="NIJ66244.1"/>
    </source>
</evidence>
<evidence type="ECO:0000256" key="10">
    <source>
        <dbReference type="ARBA" id="ARBA00022989"/>
    </source>
</evidence>
<organism evidence="15 16">
    <name type="scientific">Sphingomonas leidyi</name>
    <dbReference type="NCBI Taxonomy" id="68569"/>
    <lineage>
        <taxon>Bacteria</taxon>
        <taxon>Pseudomonadati</taxon>
        <taxon>Pseudomonadota</taxon>
        <taxon>Alphaproteobacteria</taxon>
        <taxon>Sphingomonadales</taxon>
        <taxon>Sphingomonadaceae</taxon>
        <taxon>Sphingomonas</taxon>
    </lineage>
</organism>
<dbReference type="Gene3D" id="1.20.120.620">
    <property type="entry name" value="Backbone structure of the membrane domain of e. Coli histidine kinase receptor kdpd"/>
    <property type="match status" value="1"/>
</dbReference>
<dbReference type="SUPFAM" id="SSF55874">
    <property type="entry name" value="ATPase domain of HSP90 chaperone/DNA topoisomerase II/histidine kinase"/>
    <property type="match status" value="1"/>
</dbReference>
<keyword evidence="5 15" id="KW-0808">Transferase</keyword>
<evidence type="ECO:0000313" key="16">
    <source>
        <dbReference type="Proteomes" id="UP000564677"/>
    </source>
</evidence>
<sequence length="500" mass="52678">MTTGRPNPLIGFLTARLHLDRAGLLRTAIVLTLSAMAAFAVHPLGEVASALVFVLGITVAGALSGLASALIAALAAFLIYNFYLTEPALTFRIATGGDLAPLVVFNLCALVSGVLAGQLKDHALAARSSNLQLNSLLALSQELQSAARPSDVVVTVERAVHRILGARATLFQADEDGLRCLSPLPCEARWHDFANGIAHAPQVSGDSPLIGRRLELANAPVTVLVLEPLRPGKIKPAFIDAVANMVALTLERAALSEQITERRAVARAEKLKSALLASVSHDFRTPLTAISASASSLIAYGEKLDAETSARLLRGVVDECERLNRYTANLLEMSRMEAGGIAQPLQILGAAEMAGAALHRIRPRAGGRQVTLHAPDPDLPVAANPALFELVLLNILDNAILYSDEGARVEIAISAEDGACRIDIADSGQGIPEHALQRVFERFYRAGRPDTTGRGSGLGLAIAKGFVEALGGTIHATIPGLDGRGTRITIRLPLAEAMQA</sequence>
<evidence type="ECO:0000256" key="13">
    <source>
        <dbReference type="SAM" id="Phobius"/>
    </source>
</evidence>
<evidence type="ECO:0000259" key="14">
    <source>
        <dbReference type="PROSITE" id="PS50109"/>
    </source>
</evidence>
<comment type="subcellular location">
    <subcellularLocation>
        <location evidence="2">Membrane</location>
        <topology evidence="2">Multi-pass membrane protein</topology>
    </subcellularLocation>
</comment>
<comment type="catalytic activity">
    <reaction evidence="1">
        <text>ATP + protein L-histidine = ADP + protein N-phospho-L-histidine.</text>
        <dbReference type="EC" id="2.7.13.3"/>
    </reaction>
</comment>